<reference evidence="2 3" key="1">
    <citation type="journal article" date="2019" name="ACS Chem. Biol.">
        <title>Identification and Mobilization of a Cryptic Antibiotic Biosynthesis Gene Locus from a Human-Pathogenic Nocardia Isolate.</title>
        <authorList>
            <person name="Herisse M."/>
            <person name="Ishida K."/>
            <person name="Porter J.L."/>
            <person name="Howden B."/>
            <person name="Hertweck C."/>
            <person name="Stinear T.P."/>
            <person name="Pidot S.J."/>
        </authorList>
    </citation>
    <scope>NUCLEOTIDE SEQUENCE [LARGE SCALE GENOMIC DNA]</scope>
    <source>
        <strain evidence="2 3">AUSMDU00024985</strain>
    </source>
</reference>
<dbReference type="RefSeq" id="WP_167464218.1">
    <property type="nucleotide sequence ID" value="NZ_CP046171.1"/>
</dbReference>
<feature type="transmembrane region" description="Helical" evidence="1">
    <location>
        <begin position="75"/>
        <end position="93"/>
    </location>
</feature>
<name>A0A6G9XW32_NOCBR</name>
<evidence type="ECO:0000256" key="1">
    <source>
        <dbReference type="SAM" id="Phobius"/>
    </source>
</evidence>
<dbReference type="EMBL" id="CP046171">
    <property type="protein sequence ID" value="QIS05125.1"/>
    <property type="molecule type" value="Genomic_DNA"/>
</dbReference>
<dbReference type="Proteomes" id="UP000501705">
    <property type="component" value="Chromosome"/>
</dbReference>
<proteinExistence type="predicted"/>
<organism evidence="2 3">
    <name type="scientific">Nocardia brasiliensis</name>
    <dbReference type="NCBI Taxonomy" id="37326"/>
    <lineage>
        <taxon>Bacteria</taxon>
        <taxon>Bacillati</taxon>
        <taxon>Actinomycetota</taxon>
        <taxon>Actinomycetes</taxon>
        <taxon>Mycobacteriales</taxon>
        <taxon>Nocardiaceae</taxon>
        <taxon>Nocardia</taxon>
    </lineage>
</organism>
<keyword evidence="1" id="KW-0472">Membrane</keyword>
<dbReference type="AlphaFoldDB" id="A0A6G9XW32"/>
<feature type="transmembrane region" description="Helical" evidence="1">
    <location>
        <begin position="42"/>
        <end position="63"/>
    </location>
</feature>
<evidence type="ECO:0000313" key="3">
    <source>
        <dbReference type="Proteomes" id="UP000501705"/>
    </source>
</evidence>
<protein>
    <submittedName>
        <fullName evidence="2">Uncharacterized protein</fullName>
    </submittedName>
</protein>
<evidence type="ECO:0000313" key="2">
    <source>
        <dbReference type="EMBL" id="QIS05125.1"/>
    </source>
</evidence>
<keyword evidence="1" id="KW-1133">Transmembrane helix</keyword>
<accession>A0A6G9XW32</accession>
<sequence length="95" mass="9732">MADFASHSAQPTPDQQWFGPSTFTAAATAMSVNIVPVLVIPYLWVLYLVVIPVEILTGGLLLLRPGAGRQAGAGILTGVLASAAATGLGLLIFNA</sequence>
<keyword evidence="1" id="KW-0812">Transmembrane</keyword>
<gene>
    <name evidence="2" type="ORF">F5X71_24905</name>
</gene>